<reference evidence="1 2" key="1">
    <citation type="submission" date="2014-08" db="EMBL/GenBank/DDBJ databases">
        <authorList>
            <person name="Moulin Lionel"/>
        </authorList>
    </citation>
    <scope>NUCLEOTIDE SEQUENCE [LARGE SCALE GENOMIC DNA]</scope>
</reference>
<organism evidence="1 2">
    <name type="scientific">Mesorhizobium plurifarium</name>
    <dbReference type="NCBI Taxonomy" id="69974"/>
    <lineage>
        <taxon>Bacteria</taxon>
        <taxon>Pseudomonadati</taxon>
        <taxon>Pseudomonadota</taxon>
        <taxon>Alphaproteobacteria</taxon>
        <taxon>Hyphomicrobiales</taxon>
        <taxon>Phyllobacteriaceae</taxon>
        <taxon>Mesorhizobium</taxon>
    </lineage>
</organism>
<evidence type="ECO:0000313" key="1">
    <source>
        <dbReference type="EMBL" id="CDX22237.1"/>
    </source>
</evidence>
<evidence type="ECO:0000313" key="2">
    <source>
        <dbReference type="Proteomes" id="UP000046373"/>
    </source>
</evidence>
<accession>A0A090DYN9</accession>
<dbReference type="EMBL" id="CCNB01000003">
    <property type="protein sequence ID" value="CDX22237.1"/>
    <property type="molecule type" value="Genomic_DNA"/>
</dbReference>
<protein>
    <submittedName>
        <fullName evidence="1">Uncharacterized protein</fullName>
    </submittedName>
</protein>
<gene>
    <name evidence="1" type="ORF">MPLDJ20_110435</name>
</gene>
<sequence>MALCESDKVMAGSSGKAILMRAFVLAQDCGARPSFNAIFPAALIFFAFCGELFRRLPVLSLLSAVREQSRKVTAKRRLPCVKAREAFFVVQRS</sequence>
<proteinExistence type="predicted"/>
<dbReference type="AlphaFoldDB" id="A0A090DYN9"/>
<name>A0A090DYN9_MESPL</name>
<dbReference type="Proteomes" id="UP000046373">
    <property type="component" value="Unassembled WGS sequence"/>
</dbReference>